<reference evidence="2" key="2">
    <citation type="submission" date="2025-09" db="UniProtKB">
        <authorList>
            <consortium name="Ensembl"/>
        </authorList>
    </citation>
    <scope>IDENTIFICATION</scope>
</reference>
<reference evidence="2" key="1">
    <citation type="submission" date="2025-08" db="UniProtKB">
        <authorList>
            <consortium name="Ensembl"/>
        </authorList>
    </citation>
    <scope>IDENTIFICATION</scope>
</reference>
<feature type="transmembrane region" description="Helical" evidence="1">
    <location>
        <begin position="107"/>
        <end position="126"/>
    </location>
</feature>
<evidence type="ECO:0000313" key="2">
    <source>
        <dbReference type="Ensembl" id="ENSPKIP00000023994.1"/>
    </source>
</evidence>
<dbReference type="PANTHER" id="PTHR23320">
    <property type="entry name" value="MEMBRANE-SPANNING 4-DOMAINS SUBFAMILY A MS4A -RELATED"/>
    <property type="match status" value="1"/>
</dbReference>
<dbReference type="GeneTree" id="ENSGT00600000085600"/>
<proteinExistence type="predicted"/>
<keyword evidence="3" id="KW-1185">Reference proteome</keyword>
<evidence type="ECO:0000313" key="3">
    <source>
        <dbReference type="Proteomes" id="UP000261540"/>
    </source>
</evidence>
<dbReference type="InterPro" id="IPR030417">
    <property type="entry name" value="MS4A"/>
</dbReference>
<feature type="transmembrane region" description="Helical" evidence="1">
    <location>
        <begin position="51"/>
        <end position="69"/>
    </location>
</feature>
<organism evidence="2 3">
    <name type="scientific">Paramormyrops kingsleyae</name>
    <dbReference type="NCBI Taxonomy" id="1676925"/>
    <lineage>
        <taxon>Eukaryota</taxon>
        <taxon>Metazoa</taxon>
        <taxon>Chordata</taxon>
        <taxon>Craniata</taxon>
        <taxon>Vertebrata</taxon>
        <taxon>Euteleostomi</taxon>
        <taxon>Actinopterygii</taxon>
        <taxon>Neopterygii</taxon>
        <taxon>Teleostei</taxon>
        <taxon>Osteoglossocephala</taxon>
        <taxon>Osteoglossomorpha</taxon>
        <taxon>Osteoglossiformes</taxon>
        <taxon>Mormyridae</taxon>
        <taxon>Paramormyrops</taxon>
    </lineage>
</organism>
<keyword evidence="1" id="KW-0812">Transmembrane</keyword>
<name>A0A3B3RZT6_9TELE</name>
<dbReference type="KEGG" id="pki:111854469"/>
<feature type="transmembrane region" description="Helical" evidence="1">
    <location>
        <begin position="76"/>
        <end position="95"/>
    </location>
</feature>
<keyword evidence="1" id="KW-0472">Membrane</keyword>
<dbReference type="AlphaFoldDB" id="A0A3B3RZT6"/>
<accession>A0A3B3RZT6</accession>
<dbReference type="Ensembl" id="ENSPKIT00000004693.1">
    <property type="protein sequence ID" value="ENSPKIP00000023994.1"/>
    <property type="gene ID" value="ENSPKIG00000007419.1"/>
</dbReference>
<sequence>MDELDRLSATDQPQASVPEEGPLVVVTFQKDPHQIHKYLESEPKALGISEILFSLFQISLSIITLNFDINLEHSEYAVIVGSVFIMVAGGTAIAAKNLHLPTVKACLGLQVLACLASISNMFVCAGKMTMAPIPESCWMHGHNSNITKTCQMINDAYDHFNTNSFLVNTTLVAISATLAAYCCKVVDCCCPKSKTPVITVNAPQTQQ</sequence>
<dbReference type="GeneID" id="111854469"/>
<keyword evidence="1" id="KW-1133">Transmembrane helix</keyword>
<dbReference type="Proteomes" id="UP000261540">
    <property type="component" value="Unplaced"/>
</dbReference>
<evidence type="ECO:0000256" key="1">
    <source>
        <dbReference type="SAM" id="Phobius"/>
    </source>
</evidence>
<dbReference type="RefSeq" id="XP_023688210.1">
    <property type="nucleotide sequence ID" value="XM_023832442.2"/>
</dbReference>
<dbReference type="OrthoDB" id="8958625at2759"/>
<dbReference type="PANTHER" id="PTHR23320:SF143">
    <property type="entry name" value="MEMBRANE-SPANNING 4-DOMAINS SUBFAMILY A MEMBER 4A-LIKE ISOFORM X1"/>
    <property type="match status" value="1"/>
</dbReference>
<protein>
    <submittedName>
        <fullName evidence="2">Uncharacterized LOC111854469</fullName>
    </submittedName>
</protein>